<dbReference type="InterPro" id="IPR029044">
    <property type="entry name" value="Nucleotide-diphossugar_trans"/>
</dbReference>
<organism evidence="1">
    <name type="scientific">marine sediment metagenome</name>
    <dbReference type="NCBI Taxonomy" id="412755"/>
    <lineage>
        <taxon>unclassified sequences</taxon>
        <taxon>metagenomes</taxon>
        <taxon>ecological metagenomes</taxon>
    </lineage>
</organism>
<name>X1V0U5_9ZZZZ</name>
<evidence type="ECO:0000313" key="1">
    <source>
        <dbReference type="EMBL" id="GAJ09442.1"/>
    </source>
</evidence>
<feature type="non-terminal residue" evidence="1">
    <location>
        <position position="39"/>
    </location>
</feature>
<dbReference type="EMBL" id="BARW01028119">
    <property type="protein sequence ID" value="GAJ09442.1"/>
    <property type="molecule type" value="Genomic_DNA"/>
</dbReference>
<gene>
    <name evidence="1" type="ORF">S12H4_45472</name>
</gene>
<reference evidence="1" key="1">
    <citation type="journal article" date="2014" name="Front. Microbiol.">
        <title>High frequency of phylogenetically diverse reductive dehalogenase-homologous genes in deep subseafloor sedimentary metagenomes.</title>
        <authorList>
            <person name="Kawai M."/>
            <person name="Futagami T."/>
            <person name="Toyoda A."/>
            <person name="Takaki Y."/>
            <person name="Nishi S."/>
            <person name="Hori S."/>
            <person name="Arai W."/>
            <person name="Tsubouchi T."/>
            <person name="Morono Y."/>
            <person name="Uchiyama I."/>
            <person name="Ito T."/>
            <person name="Fujiyama A."/>
            <person name="Inagaki F."/>
            <person name="Takami H."/>
        </authorList>
    </citation>
    <scope>NUCLEOTIDE SEQUENCE</scope>
    <source>
        <strain evidence="1">Expedition CK06-06</strain>
    </source>
</reference>
<dbReference type="Gene3D" id="3.90.550.10">
    <property type="entry name" value="Spore Coat Polysaccharide Biosynthesis Protein SpsA, Chain A"/>
    <property type="match status" value="1"/>
</dbReference>
<accession>X1V0U5</accession>
<evidence type="ECO:0008006" key="2">
    <source>
        <dbReference type="Google" id="ProtNLM"/>
    </source>
</evidence>
<comment type="caution">
    <text evidence="1">The sequence shown here is derived from an EMBL/GenBank/DDBJ whole genome shotgun (WGS) entry which is preliminary data.</text>
</comment>
<dbReference type="SUPFAM" id="SSF53448">
    <property type="entry name" value="Nucleotide-diphospho-sugar transferases"/>
    <property type="match status" value="1"/>
</dbReference>
<proteinExistence type="predicted"/>
<dbReference type="AlphaFoldDB" id="X1V0U5"/>
<sequence length="39" mass="4317">MIIILLPAYNEASGIEHLLKRIGKVLNHGEYQVVVVNDG</sequence>
<protein>
    <recommendedName>
        <fullName evidence="2">Glycosyltransferase 2-like domain-containing protein</fullName>
    </recommendedName>
</protein>